<evidence type="ECO:0000313" key="4">
    <source>
        <dbReference type="Proteomes" id="UP000661435"/>
    </source>
</evidence>
<gene>
    <name evidence="3" type="ORF">H8S57_04115</name>
</gene>
<dbReference type="InterPro" id="IPR050072">
    <property type="entry name" value="Peptidase_M20A"/>
</dbReference>
<name>A0A8J6JCS6_9FIRM</name>
<dbReference type="RefSeq" id="WP_186906807.1">
    <property type="nucleotide sequence ID" value="NZ_JACOPP010000003.1"/>
</dbReference>
<protein>
    <submittedName>
        <fullName evidence="3">M20/M25/M40 family metallo-hydrolase</fullName>
    </submittedName>
</protein>
<dbReference type="GO" id="GO:0016787">
    <property type="term" value="F:hydrolase activity"/>
    <property type="evidence" value="ECO:0007669"/>
    <property type="project" value="UniProtKB-KW"/>
</dbReference>
<dbReference type="SUPFAM" id="SSF55031">
    <property type="entry name" value="Bacterial exopeptidase dimerisation domain"/>
    <property type="match status" value="1"/>
</dbReference>
<dbReference type="Proteomes" id="UP000661435">
    <property type="component" value="Unassembled WGS sequence"/>
</dbReference>
<accession>A0A8J6JCS6</accession>
<dbReference type="InterPro" id="IPR002933">
    <property type="entry name" value="Peptidase_M20"/>
</dbReference>
<dbReference type="GO" id="GO:0046872">
    <property type="term" value="F:metal ion binding"/>
    <property type="evidence" value="ECO:0007669"/>
    <property type="project" value="UniProtKB-KW"/>
</dbReference>
<organism evidence="3 4">
    <name type="scientific">Lawsonibacter hominis</name>
    <dbReference type="NCBI Taxonomy" id="2763053"/>
    <lineage>
        <taxon>Bacteria</taxon>
        <taxon>Bacillati</taxon>
        <taxon>Bacillota</taxon>
        <taxon>Clostridia</taxon>
        <taxon>Eubacteriales</taxon>
        <taxon>Oscillospiraceae</taxon>
        <taxon>Lawsonibacter</taxon>
    </lineage>
</organism>
<dbReference type="SUPFAM" id="SSF53187">
    <property type="entry name" value="Zn-dependent exopeptidases"/>
    <property type="match status" value="1"/>
</dbReference>
<dbReference type="Pfam" id="PF01546">
    <property type="entry name" value="Peptidase_M20"/>
    <property type="match status" value="1"/>
</dbReference>
<keyword evidence="4" id="KW-1185">Reference proteome</keyword>
<dbReference type="Gene3D" id="3.30.70.360">
    <property type="match status" value="1"/>
</dbReference>
<evidence type="ECO:0000256" key="1">
    <source>
        <dbReference type="ARBA" id="ARBA00022723"/>
    </source>
</evidence>
<evidence type="ECO:0000256" key="2">
    <source>
        <dbReference type="ARBA" id="ARBA00022801"/>
    </source>
</evidence>
<keyword evidence="1" id="KW-0479">Metal-binding</keyword>
<dbReference type="EMBL" id="JACOPP010000003">
    <property type="protein sequence ID" value="MBC5732912.1"/>
    <property type="molecule type" value="Genomic_DNA"/>
</dbReference>
<sequence length="190" mass="21264">MHIFSKLDAFEQERSARLAHPKLSQYPTPFKINVGKLNAGVWPSSVPDLAVMEIRYGMSPNETVETAKAEFEAFIEQICSEDPWLSEHRPELEWLGTCWHPISVDENEELIQLVNQNMRLVRKRETEITGIACTADGAMFSRYLGVPSVLVGSGELPEAHQVNESVSISEIVDACKVIAATILNWCGYES</sequence>
<keyword evidence="2" id="KW-0378">Hydrolase</keyword>
<evidence type="ECO:0000313" key="3">
    <source>
        <dbReference type="EMBL" id="MBC5732912.1"/>
    </source>
</evidence>
<proteinExistence type="predicted"/>
<dbReference type="AlphaFoldDB" id="A0A8J6JCS6"/>
<dbReference type="PANTHER" id="PTHR43808:SF25">
    <property type="entry name" value="PEPTIDASE M20 DIMERISATION DOMAIN-CONTAINING PROTEIN"/>
    <property type="match status" value="1"/>
</dbReference>
<comment type="caution">
    <text evidence="3">The sequence shown here is derived from an EMBL/GenBank/DDBJ whole genome shotgun (WGS) entry which is preliminary data.</text>
</comment>
<reference evidence="3" key="1">
    <citation type="submission" date="2020-08" db="EMBL/GenBank/DDBJ databases">
        <title>Genome public.</title>
        <authorList>
            <person name="Liu C."/>
            <person name="Sun Q."/>
        </authorList>
    </citation>
    <scope>NUCLEOTIDE SEQUENCE</scope>
    <source>
        <strain evidence="3">NSJ-51</strain>
    </source>
</reference>
<dbReference type="InterPro" id="IPR036264">
    <property type="entry name" value="Bact_exopeptidase_dim_dom"/>
</dbReference>
<dbReference type="PANTHER" id="PTHR43808">
    <property type="entry name" value="ACETYLORNITHINE DEACETYLASE"/>
    <property type="match status" value="1"/>
</dbReference>